<evidence type="ECO:0000313" key="2">
    <source>
        <dbReference type="Proteomes" id="UP000022611"/>
    </source>
</evidence>
<organism evidence="1 2">
    <name type="scientific">Pseudomonas fluorescens HK44</name>
    <dbReference type="NCBI Taxonomy" id="1042209"/>
    <lineage>
        <taxon>Bacteria</taxon>
        <taxon>Pseudomonadati</taxon>
        <taxon>Pseudomonadota</taxon>
        <taxon>Gammaproteobacteria</taxon>
        <taxon>Pseudomonadales</taxon>
        <taxon>Pseudomonadaceae</taxon>
        <taxon>Pseudomonas</taxon>
    </lineage>
</organism>
<dbReference type="Proteomes" id="UP000022611">
    <property type="component" value="Unassembled WGS sequence"/>
</dbReference>
<comment type="caution">
    <text evidence="1">The sequence shown here is derived from an EMBL/GenBank/DDBJ whole genome shotgun (WGS) entry which is preliminary data.</text>
</comment>
<gene>
    <name evidence="1" type="ORF">HK44_028790</name>
</gene>
<dbReference type="eggNOG" id="COG0235">
    <property type="taxonomic scope" value="Bacteria"/>
</dbReference>
<name>A0A010SQ15_PSEFL</name>
<dbReference type="AlphaFoldDB" id="A0A010SQ15"/>
<proteinExistence type="predicted"/>
<evidence type="ECO:0000313" key="1">
    <source>
        <dbReference type="EMBL" id="EXF94980.1"/>
    </source>
</evidence>
<sequence>MSVTPVQSTSDAKDQVSAAEWQTRVDLAACYRMVALQGWDDLIFTHIKSAQGMGGALAWPALLRKLDLQAPGYRL</sequence>
<protein>
    <recommendedName>
        <fullName evidence="3">Class II aldolase/adducin N-terminal domain-containing protein</fullName>
    </recommendedName>
</protein>
<evidence type="ECO:0008006" key="3">
    <source>
        <dbReference type="Google" id="ProtNLM"/>
    </source>
</evidence>
<dbReference type="PATRIC" id="fig|1042209.11.peg.2335"/>
<accession>A0A010SQ15</accession>
<reference evidence="1 2" key="1">
    <citation type="journal article" date="2011" name="J. Bacteriol.">
        <title>Draft genome sequence of the polycyclic aromatic hydrocarbon-degrading, genetically engineered bioluminescent bioreporter Pseudomonas fluorescens HK44.</title>
        <authorList>
            <person name="Chauhan A."/>
            <person name="Layton A.C."/>
            <person name="Williams D.E."/>
            <person name="Smartt A.E."/>
            <person name="Ripp S."/>
            <person name="Karpinets T.V."/>
            <person name="Brown S.D."/>
            <person name="Sayler G.S."/>
        </authorList>
    </citation>
    <scope>NUCLEOTIDE SEQUENCE [LARGE SCALE GENOMIC DNA]</scope>
    <source>
        <strain evidence="1 2">HK44</strain>
    </source>
</reference>
<dbReference type="EMBL" id="AFOY02000009">
    <property type="protein sequence ID" value="EXF94980.1"/>
    <property type="molecule type" value="Genomic_DNA"/>
</dbReference>
<dbReference type="HOGENOM" id="CLU_2668266_0_0_6"/>